<organism evidence="1 2">
    <name type="scientific">Noviherbaspirillum aridicola</name>
    <dbReference type="NCBI Taxonomy" id="2849687"/>
    <lineage>
        <taxon>Bacteria</taxon>
        <taxon>Pseudomonadati</taxon>
        <taxon>Pseudomonadota</taxon>
        <taxon>Betaproteobacteria</taxon>
        <taxon>Burkholderiales</taxon>
        <taxon>Oxalobacteraceae</taxon>
        <taxon>Noviherbaspirillum</taxon>
    </lineage>
</organism>
<dbReference type="Proteomes" id="UP000887222">
    <property type="component" value="Unassembled WGS sequence"/>
</dbReference>
<evidence type="ECO:0000313" key="2">
    <source>
        <dbReference type="Proteomes" id="UP000887222"/>
    </source>
</evidence>
<dbReference type="EMBL" id="BPMK01000001">
    <property type="protein sequence ID" value="GIZ50358.1"/>
    <property type="molecule type" value="Genomic_DNA"/>
</dbReference>
<reference evidence="1 2" key="1">
    <citation type="journal article" date="2022" name="Int. J. Syst. Evol. Microbiol.">
        <title>Noviherbaspirillum aridicola sp. nov., isolated from an arid soil in Pakistan.</title>
        <authorList>
            <person name="Khan I.U."/>
            <person name="Saqib M."/>
            <person name="Amin A."/>
            <person name="Hussain F."/>
            <person name="Li L."/>
            <person name="Liu Y.H."/>
            <person name="Fang B.Z."/>
            <person name="Ahmed I."/>
            <person name="Li W.J."/>
        </authorList>
    </citation>
    <scope>NUCLEOTIDE SEQUENCE [LARGE SCALE GENOMIC DNA]</scope>
    <source>
        <strain evidence="1 2">NCCP-691</strain>
    </source>
</reference>
<comment type="caution">
    <text evidence="1">The sequence shown here is derived from an EMBL/GenBank/DDBJ whole genome shotgun (WGS) entry which is preliminary data.</text>
</comment>
<gene>
    <name evidence="1" type="ORF">NCCP691_03720</name>
</gene>
<protein>
    <submittedName>
        <fullName evidence="1">Uncharacterized protein</fullName>
    </submittedName>
</protein>
<dbReference type="RefSeq" id="WP_220806520.1">
    <property type="nucleotide sequence ID" value="NZ_BPMK01000001.1"/>
</dbReference>
<name>A0ABQ4PZN8_9BURK</name>
<sequence length="61" mass="7086">MQSGTALSRLKDGELCVIVTKRGELQARWSVSGWCFFYLERGTPIVCDPDQIEEWRPLERQ</sequence>
<keyword evidence="2" id="KW-1185">Reference proteome</keyword>
<accession>A0ABQ4PZN8</accession>
<proteinExistence type="predicted"/>
<evidence type="ECO:0000313" key="1">
    <source>
        <dbReference type="EMBL" id="GIZ50358.1"/>
    </source>
</evidence>